<sequence>MADAVEKEERIVIFHSGASVAQGSVQKDVSLPRPHSPSRAAGERSCGLSSDDGQE</sequence>
<feature type="region of interest" description="Disordered" evidence="1">
    <location>
        <begin position="22"/>
        <end position="55"/>
    </location>
</feature>
<evidence type="ECO:0000256" key="1">
    <source>
        <dbReference type="SAM" id="MobiDB-lite"/>
    </source>
</evidence>
<proteinExistence type="predicted"/>
<dbReference type="Proteomes" id="UP000246464">
    <property type="component" value="Chromosome 6"/>
</dbReference>
<name>A0A2U9BH88_SCOMX</name>
<evidence type="ECO:0000313" key="2">
    <source>
        <dbReference type="EMBL" id="AWP03398.1"/>
    </source>
</evidence>
<protein>
    <submittedName>
        <fullName evidence="2">Uncharacterized protein</fullName>
    </submittedName>
</protein>
<gene>
    <name evidence="2" type="ORF">SMAX5B_007255</name>
</gene>
<organism evidence="2 3">
    <name type="scientific">Scophthalmus maximus</name>
    <name type="common">Turbot</name>
    <name type="synonym">Psetta maxima</name>
    <dbReference type="NCBI Taxonomy" id="52904"/>
    <lineage>
        <taxon>Eukaryota</taxon>
        <taxon>Metazoa</taxon>
        <taxon>Chordata</taxon>
        <taxon>Craniata</taxon>
        <taxon>Vertebrata</taxon>
        <taxon>Euteleostomi</taxon>
        <taxon>Actinopterygii</taxon>
        <taxon>Neopterygii</taxon>
        <taxon>Teleostei</taxon>
        <taxon>Neoteleostei</taxon>
        <taxon>Acanthomorphata</taxon>
        <taxon>Carangaria</taxon>
        <taxon>Pleuronectiformes</taxon>
        <taxon>Pleuronectoidei</taxon>
        <taxon>Scophthalmidae</taxon>
        <taxon>Scophthalmus</taxon>
    </lineage>
</organism>
<accession>A0A2U9BH88</accession>
<reference evidence="2 3" key="1">
    <citation type="submission" date="2017-12" db="EMBL/GenBank/DDBJ databases">
        <title>Integrating genomic resources of turbot (Scophthalmus maximus) in depth evaluation of genetic and physical mapping variation across individuals.</title>
        <authorList>
            <person name="Martinez P."/>
        </authorList>
    </citation>
    <scope>NUCLEOTIDE SEQUENCE [LARGE SCALE GENOMIC DNA]</scope>
</reference>
<dbReference type="EMBL" id="CP026248">
    <property type="protein sequence ID" value="AWP03398.1"/>
    <property type="molecule type" value="Genomic_DNA"/>
</dbReference>
<evidence type="ECO:0000313" key="3">
    <source>
        <dbReference type="Proteomes" id="UP000246464"/>
    </source>
</evidence>
<keyword evidence="3" id="KW-1185">Reference proteome</keyword>
<dbReference type="AlphaFoldDB" id="A0A2U9BH88"/>